<keyword evidence="2" id="KW-0472">Membrane</keyword>
<proteinExistence type="inferred from homology"/>
<name>A0A0N5CY55_THECL</name>
<dbReference type="Gene3D" id="1.20.1050.10">
    <property type="match status" value="1"/>
</dbReference>
<gene>
    <name evidence="5" type="ORF">TCLT_LOCUS5351</name>
</gene>
<sequence>MLVSFREQAQSYYKELTPWAKAAVLGGIAIAFYIPYRYFITRPRKTLIKGDYRNGMVYLYQLPRIKYIPSLSSFCLKLETWLRIADINYENICSWHTRSLEGSVPFLEYNGKEYSDSSLAIMTFSIYRDMTKIFAKEAMENHLSSEQRATSHAFEAMVENSLIMSVAYIQLMDHKNDIWRELPNDELKKLQNPSLMKHTREEILTMADNDLKAISSFLGSNYYFSGFKPTTVDATLFSVLAQIVYAPYELPQKVSIERNFPNLKEYCDRIKGRYWPDWEECTKKFTTNSQWKKKI</sequence>
<dbReference type="Proteomes" id="UP000276776">
    <property type="component" value="Unassembled WGS sequence"/>
</dbReference>
<feature type="domain" description="Metaxin glutathione S-transferase" evidence="3">
    <location>
        <begin position="207"/>
        <end position="270"/>
    </location>
</feature>
<dbReference type="EMBL" id="UYYF01004334">
    <property type="protein sequence ID" value="VDN02582.1"/>
    <property type="molecule type" value="Genomic_DNA"/>
</dbReference>
<dbReference type="InterPro" id="IPR050931">
    <property type="entry name" value="Mito_Protein_Transport_Metaxin"/>
</dbReference>
<evidence type="ECO:0000256" key="1">
    <source>
        <dbReference type="ARBA" id="ARBA00006475"/>
    </source>
</evidence>
<feature type="transmembrane region" description="Helical" evidence="2">
    <location>
        <begin position="20"/>
        <end position="39"/>
    </location>
</feature>
<dbReference type="PANTHER" id="PTHR12289">
    <property type="entry name" value="METAXIN RELATED"/>
    <property type="match status" value="1"/>
</dbReference>
<keyword evidence="2" id="KW-0812">Transmembrane</keyword>
<dbReference type="InterPro" id="IPR036282">
    <property type="entry name" value="Glutathione-S-Trfase_C_sf"/>
</dbReference>
<dbReference type="InterPro" id="IPR012336">
    <property type="entry name" value="Thioredoxin-like_fold"/>
</dbReference>
<evidence type="ECO:0000259" key="4">
    <source>
        <dbReference type="Pfam" id="PF17172"/>
    </source>
</evidence>
<evidence type="ECO:0000313" key="6">
    <source>
        <dbReference type="Proteomes" id="UP000276776"/>
    </source>
</evidence>
<feature type="domain" description="Thioredoxin-like fold" evidence="4">
    <location>
        <begin position="74"/>
        <end position="176"/>
    </location>
</feature>
<dbReference type="SFLD" id="SFLDG01180">
    <property type="entry name" value="SUF1"/>
    <property type="match status" value="1"/>
</dbReference>
<dbReference type="PANTHER" id="PTHR12289:SF41">
    <property type="entry name" value="FAILED AXON CONNECTIONS-RELATED"/>
    <property type="match status" value="1"/>
</dbReference>
<dbReference type="SFLD" id="SFLDS00019">
    <property type="entry name" value="Glutathione_Transferase_(cytos"/>
    <property type="match status" value="1"/>
</dbReference>
<accession>A0A0N5CY55</accession>
<dbReference type="OrthoDB" id="5809458at2759"/>
<dbReference type="OMA" id="YENICSW"/>
<keyword evidence="2" id="KW-1133">Transmembrane helix</keyword>
<dbReference type="InterPro" id="IPR026928">
    <property type="entry name" value="FAX/IsoI-like"/>
</dbReference>
<evidence type="ECO:0000259" key="3">
    <source>
        <dbReference type="Pfam" id="PF17171"/>
    </source>
</evidence>
<reference evidence="7" key="1">
    <citation type="submission" date="2017-02" db="UniProtKB">
        <authorList>
            <consortium name="WormBaseParasite"/>
        </authorList>
    </citation>
    <scope>IDENTIFICATION</scope>
</reference>
<dbReference type="SUPFAM" id="SSF47616">
    <property type="entry name" value="GST C-terminal domain-like"/>
    <property type="match status" value="1"/>
</dbReference>
<evidence type="ECO:0000256" key="2">
    <source>
        <dbReference type="SAM" id="Phobius"/>
    </source>
</evidence>
<dbReference type="InterPro" id="IPR033468">
    <property type="entry name" value="Metaxin_GST"/>
</dbReference>
<organism evidence="7">
    <name type="scientific">Thelazia callipaeda</name>
    <name type="common">Oriental eyeworm</name>
    <name type="synonym">Parasitic nematode</name>
    <dbReference type="NCBI Taxonomy" id="103827"/>
    <lineage>
        <taxon>Eukaryota</taxon>
        <taxon>Metazoa</taxon>
        <taxon>Ecdysozoa</taxon>
        <taxon>Nematoda</taxon>
        <taxon>Chromadorea</taxon>
        <taxon>Rhabditida</taxon>
        <taxon>Spirurina</taxon>
        <taxon>Spiruromorpha</taxon>
        <taxon>Thelazioidea</taxon>
        <taxon>Thelaziidae</taxon>
        <taxon>Thelazia</taxon>
    </lineage>
</organism>
<dbReference type="CDD" id="cd03193">
    <property type="entry name" value="GST_C_Metaxin"/>
    <property type="match status" value="1"/>
</dbReference>
<dbReference type="InterPro" id="IPR040079">
    <property type="entry name" value="Glutathione_S-Trfase"/>
</dbReference>
<protein>
    <submittedName>
        <fullName evidence="7">GST_C_6 domain-containing protein</fullName>
    </submittedName>
</protein>
<dbReference type="GO" id="GO:0005737">
    <property type="term" value="C:cytoplasm"/>
    <property type="evidence" value="ECO:0007669"/>
    <property type="project" value="TreeGrafter"/>
</dbReference>
<reference evidence="5 6" key="2">
    <citation type="submission" date="2018-11" db="EMBL/GenBank/DDBJ databases">
        <authorList>
            <consortium name="Pathogen Informatics"/>
        </authorList>
    </citation>
    <scope>NUCLEOTIDE SEQUENCE [LARGE SCALE GENOMIC DNA]</scope>
</reference>
<dbReference type="WBParaSite" id="TCLT_0000536201-mRNA-1">
    <property type="protein sequence ID" value="TCLT_0000536201-mRNA-1"/>
    <property type="gene ID" value="TCLT_0000536201"/>
</dbReference>
<dbReference type="SFLD" id="SFLDG01200">
    <property type="entry name" value="SUF1.1"/>
    <property type="match status" value="1"/>
</dbReference>
<dbReference type="AlphaFoldDB" id="A0A0N5CY55"/>
<dbReference type="Pfam" id="PF17171">
    <property type="entry name" value="GST_C_6"/>
    <property type="match status" value="1"/>
</dbReference>
<keyword evidence="6" id="KW-1185">Reference proteome</keyword>
<comment type="similarity">
    <text evidence="1">Belongs to the FAX family.</text>
</comment>
<evidence type="ECO:0000313" key="5">
    <source>
        <dbReference type="EMBL" id="VDN02582.1"/>
    </source>
</evidence>
<evidence type="ECO:0000313" key="7">
    <source>
        <dbReference type="WBParaSite" id="TCLT_0000536201-mRNA-1"/>
    </source>
</evidence>
<dbReference type="Pfam" id="PF17172">
    <property type="entry name" value="GST_N_4"/>
    <property type="match status" value="1"/>
</dbReference>